<dbReference type="AlphaFoldDB" id="A0A2G9GCV5"/>
<comment type="caution">
    <text evidence="2">The sequence shown here is derived from an EMBL/GenBank/DDBJ whole genome shotgun (WGS) entry which is preliminary data.</text>
</comment>
<dbReference type="OrthoDB" id="1875751at2759"/>
<sequence length="178" mass="17810">MDPATGKFKGYAIFVFKTVEGAKKVLEEPYKLFEGSQLHCQKATEGKNKLASGAASITTAQQPVQPQMLAAAAAAQQVQNMALLGQPAGLVNSLYGGGVIGNANLGALMGGYYGMMGAPVQSLGLGAYVASGAAGEGGSSGGMLQGMQYTYPSLQSGQTSSSLAKATGTGGSGYSPSL</sequence>
<dbReference type="STRING" id="429701.A0A2G9GCV5"/>
<feature type="region of interest" description="Disordered" evidence="1">
    <location>
        <begin position="158"/>
        <end position="178"/>
    </location>
</feature>
<protein>
    <recommendedName>
        <fullName evidence="4">RRM domain-containing protein</fullName>
    </recommendedName>
</protein>
<dbReference type="InterPro" id="IPR035979">
    <property type="entry name" value="RBD_domain_sf"/>
</dbReference>
<dbReference type="GO" id="GO:0003676">
    <property type="term" value="F:nucleic acid binding"/>
    <property type="evidence" value="ECO:0007669"/>
    <property type="project" value="InterPro"/>
</dbReference>
<evidence type="ECO:0000313" key="2">
    <source>
        <dbReference type="EMBL" id="PIN03025.1"/>
    </source>
</evidence>
<feature type="compositionally biased region" description="Gly residues" evidence="1">
    <location>
        <begin position="168"/>
        <end position="178"/>
    </location>
</feature>
<evidence type="ECO:0000313" key="3">
    <source>
        <dbReference type="Proteomes" id="UP000231279"/>
    </source>
</evidence>
<keyword evidence="3" id="KW-1185">Reference proteome</keyword>
<evidence type="ECO:0008006" key="4">
    <source>
        <dbReference type="Google" id="ProtNLM"/>
    </source>
</evidence>
<gene>
    <name evidence="2" type="ORF">CDL12_24463</name>
</gene>
<dbReference type="EMBL" id="NKXS01005677">
    <property type="protein sequence ID" value="PIN03025.1"/>
    <property type="molecule type" value="Genomic_DNA"/>
</dbReference>
<accession>A0A2G9GCV5</accession>
<dbReference type="InterPro" id="IPR012677">
    <property type="entry name" value="Nucleotide-bd_a/b_plait_sf"/>
</dbReference>
<dbReference type="Gene3D" id="3.30.70.330">
    <property type="match status" value="1"/>
</dbReference>
<reference evidence="3" key="1">
    <citation type="journal article" date="2018" name="Gigascience">
        <title>Genome assembly of the Pink Ipe (Handroanthus impetiginosus, Bignoniaceae), a highly valued, ecologically keystone Neotropical timber forest tree.</title>
        <authorList>
            <person name="Silva-Junior O.B."/>
            <person name="Grattapaglia D."/>
            <person name="Novaes E."/>
            <person name="Collevatti R.G."/>
        </authorList>
    </citation>
    <scope>NUCLEOTIDE SEQUENCE [LARGE SCALE GENOMIC DNA]</scope>
    <source>
        <strain evidence="3">cv. UFG-1</strain>
    </source>
</reference>
<dbReference type="SUPFAM" id="SSF54928">
    <property type="entry name" value="RNA-binding domain, RBD"/>
    <property type="match status" value="1"/>
</dbReference>
<proteinExistence type="predicted"/>
<name>A0A2G9GCV5_9LAMI</name>
<organism evidence="2 3">
    <name type="scientific">Handroanthus impetiginosus</name>
    <dbReference type="NCBI Taxonomy" id="429701"/>
    <lineage>
        <taxon>Eukaryota</taxon>
        <taxon>Viridiplantae</taxon>
        <taxon>Streptophyta</taxon>
        <taxon>Embryophyta</taxon>
        <taxon>Tracheophyta</taxon>
        <taxon>Spermatophyta</taxon>
        <taxon>Magnoliopsida</taxon>
        <taxon>eudicotyledons</taxon>
        <taxon>Gunneridae</taxon>
        <taxon>Pentapetalae</taxon>
        <taxon>asterids</taxon>
        <taxon>lamiids</taxon>
        <taxon>Lamiales</taxon>
        <taxon>Bignoniaceae</taxon>
        <taxon>Crescentiina</taxon>
        <taxon>Tabebuia alliance</taxon>
        <taxon>Handroanthus</taxon>
    </lineage>
</organism>
<evidence type="ECO:0000256" key="1">
    <source>
        <dbReference type="SAM" id="MobiDB-lite"/>
    </source>
</evidence>
<dbReference type="Proteomes" id="UP000231279">
    <property type="component" value="Unassembled WGS sequence"/>
</dbReference>